<accession>A0A4Z2GMK4</accession>
<evidence type="ECO:0000313" key="2">
    <source>
        <dbReference type="Proteomes" id="UP000314294"/>
    </source>
</evidence>
<dbReference type="EMBL" id="SRLO01000502">
    <property type="protein sequence ID" value="TNN53892.1"/>
    <property type="molecule type" value="Genomic_DNA"/>
</dbReference>
<sequence>MVKGSCEGPRIALEMSVGSLLWRGALTFPPHPHWQPMCQLVAFSAGVGVWEVENTEERETVEKEQESECVYEPARFGGHEVIPMMALAVDR</sequence>
<evidence type="ECO:0000313" key="1">
    <source>
        <dbReference type="EMBL" id="TNN53892.1"/>
    </source>
</evidence>
<reference evidence="1 2" key="1">
    <citation type="submission" date="2019-03" db="EMBL/GenBank/DDBJ databases">
        <title>First draft genome of Liparis tanakae, snailfish: a comprehensive survey of snailfish specific genes.</title>
        <authorList>
            <person name="Kim W."/>
            <person name="Song I."/>
            <person name="Jeong J.-H."/>
            <person name="Kim D."/>
            <person name="Kim S."/>
            <person name="Ryu S."/>
            <person name="Song J.Y."/>
            <person name="Lee S.K."/>
        </authorList>
    </citation>
    <scope>NUCLEOTIDE SEQUENCE [LARGE SCALE GENOMIC DNA]</scope>
    <source>
        <tissue evidence="1">Muscle</tissue>
    </source>
</reference>
<name>A0A4Z2GMK4_9TELE</name>
<organism evidence="1 2">
    <name type="scientific">Liparis tanakae</name>
    <name type="common">Tanaka's snailfish</name>
    <dbReference type="NCBI Taxonomy" id="230148"/>
    <lineage>
        <taxon>Eukaryota</taxon>
        <taxon>Metazoa</taxon>
        <taxon>Chordata</taxon>
        <taxon>Craniata</taxon>
        <taxon>Vertebrata</taxon>
        <taxon>Euteleostomi</taxon>
        <taxon>Actinopterygii</taxon>
        <taxon>Neopterygii</taxon>
        <taxon>Teleostei</taxon>
        <taxon>Neoteleostei</taxon>
        <taxon>Acanthomorphata</taxon>
        <taxon>Eupercaria</taxon>
        <taxon>Perciformes</taxon>
        <taxon>Cottioidei</taxon>
        <taxon>Cottales</taxon>
        <taxon>Liparidae</taxon>
        <taxon>Liparis</taxon>
    </lineage>
</organism>
<protein>
    <submittedName>
        <fullName evidence="1">Uncharacterized protein</fullName>
    </submittedName>
</protein>
<gene>
    <name evidence="1" type="ORF">EYF80_035869</name>
</gene>
<proteinExistence type="predicted"/>
<comment type="caution">
    <text evidence="1">The sequence shown here is derived from an EMBL/GenBank/DDBJ whole genome shotgun (WGS) entry which is preliminary data.</text>
</comment>
<dbReference type="Proteomes" id="UP000314294">
    <property type="component" value="Unassembled WGS sequence"/>
</dbReference>
<keyword evidence="2" id="KW-1185">Reference proteome</keyword>
<dbReference type="AlphaFoldDB" id="A0A4Z2GMK4"/>